<evidence type="ECO:0000256" key="5">
    <source>
        <dbReference type="ARBA" id="ARBA00037900"/>
    </source>
</evidence>
<evidence type="ECO:0000313" key="9">
    <source>
        <dbReference type="EMBL" id="KAF2425801.1"/>
    </source>
</evidence>
<sequence length="231" mass="25142">MANDFKPALVVVDFQEDFCPPNGSLAVKDGRTIAKVINNLLSLPFVLKVATKDYHPSDHISFAPNHPPPHNIPFTSKITIKNPYNPTETQSTLLWPVHCVQGTPGSDLIPELDISKIDHVIGKGQDKRVEMYSAFADPFRSPPVSRSNLESLLRKAGVTHVFCVGLAMDYCVKFTAIDSAGAGFRTFVVEEGAKAVNPDAWGSVVEELKKAGVETVSVDGEEVENVKKLSV</sequence>
<dbReference type="PANTHER" id="PTHR11080">
    <property type="entry name" value="PYRAZINAMIDASE/NICOTINAMIDASE"/>
    <property type="match status" value="1"/>
</dbReference>
<keyword evidence="10" id="KW-1185">Reference proteome</keyword>
<dbReference type="InterPro" id="IPR052347">
    <property type="entry name" value="Isochorismatase_Nicotinamidase"/>
</dbReference>
<feature type="domain" description="Isochorismatase-like" evidence="8">
    <location>
        <begin position="8"/>
        <end position="218"/>
    </location>
</feature>
<evidence type="ECO:0000256" key="4">
    <source>
        <dbReference type="ARBA" id="ARBA00022801"/>
    </source>
</evidence>
<keyword evidence="4" id="KW-0378">Hydrolase</keyword>
<accession>A0A9P4NLD0</accession>
<dbReference type="InterPro" id="IPR000868">
    <property type="entry name" value="Isochorismatase-like_dom"/>
</dbReference>
<dbReference type="Gene3D" id="3.40.50.850">
    <property type="entry name" value="Isochorismatase-like"/>
    <property type="match status" value="1"/>
</dbReference>
<dbReference type="GO" id="GO:0046872">
    <property type="term" value="F:metal ion binding"/>
    <property type="evidence" value="ECO:0007669"/>
    <property type="project" value="UniProtKB-KW"/>
</dbReference>
<dbReference type="CDD" id="cd01011">
    <property type="entry name" value="nicotinamidase"/>
    <property type="match status" value="1"/>
</dbReference>
<dbReference type="InterPro" id="IPR036380">
    <property type="entry name" value="Isochorismatase-like_sf"/>
</dbReference>
<dbReference type="OrthoDB" id="3341310at2759"/>
<proteinExistence type="inferred from homology"/>
<dbReference type="PANTHER" id="PTHR11080:SF2">
    <property type="entry name" value="LD05707P"/>
    <property type="match status" value="1"/>
</dbReference>
<evidence type="ECO:0000256" key="7">
    <source>
        <dbReference type="ARBA" id="ARBA00043224"/>
    </source>
</evidence>
<dbReference type="GO" id="GO:0019363">
    <property type="term" value="P:pyridine nucleotide biosynthetic process"/>
    <property type="evidence" value="ECO:0007669"/>
    <property type="project" value="UniProtKB-KW"/>
</dbReference>
<evidence type="ECO:0000259" key="8">
    <source>
        <dbReference type="Pfam" id="PF00857"/>
    </source>
</evidence>
<evidence type="ECO:0000313" key="10">
    <source>
        <dbReference type="Proteomes" id="UP000800235"/>
    </source>
</evidence>
<evidence type="ECO:0000256" key="3">
    <source>
        <dbReference type="ARBA" id="ARBA00022723"/>
    </source>
</evidence>
<evidence type="ECO:0000256" key="6">
    <source>
        <dbReference type="ARBA" id="ARBA00039017"/>
    </source>
</evidence>
<comment type="similarity">
    <text evidence="1">Belongs to the isochorismatase family.</text>
</comment>
<organism evidence="9 10">
    <name type="scientific">Tothia fuscella</name>
    <dbReference type="NCBI Taxonomy" id="1048955"/>
    <lineage>
        <taxon>Eukaryota</taxon>
        <taxon>Fungi</taxon>
        <taxon>Dikarya</taxon>
        <taxon>Ascomycota</taxon>
        <taxon>Pezizomycotina</taxon>
        <taxon>Dothideomycetes</taxon>
        <taxon>Pleosporomycetidae</taxon>
        <taxon>Venturiales</taxon>
        <taxon>Cylindrosympodiaceae</taxon>
        <taxon>Tothia</taxon>
    </lineage>
</organism>
<dbReference type="EC" id="3.5.1.19" evidence="6"/>
<evidence type="ECO:0000256" key="2">
    <source>
        <dbReference type="ARBA" id="ARBA00022642"/>
    </source>
</evidence>
<dbReference type="Proteomes" id="UP000800235">
    <property type="component" value="Unassembled WGS sequence"/>
</dbReference>
<keyword evidence="3" id="KW-0479">Metal-binding</keyword>
<comment type="pathway">
    <text evidence="5">Cofactor biosynthesis; nicotinate biosynthesis; nicotinate from nicotinamide: step 1/1.</text>
</comment>
<dbReference type="Pfam" id="PF00857">
    <property type="entry name" value="Isochorismatase"/>
    <property type="match status" value="1"/>
</dbReference>
<dbReference type="SUPFAM" id="SSF52499">
    <property type="entry name" value="Isochorismatase-like hydrolases"/>
    <property type="match status" value="1"/>
</dbReference>
<dbReference type="AlphaFoldDB" id="A0A9P4NLD0"/>
<keyword evidence="2" id="KW-0662">Pyridine nucleotide biosynthesis</keyword>
<gene>
    <name evidence="9" type="ORF">EJ08DRAFT_663462</name>
</gene>
<reference evidence="9" key="1">
    <citation type="journal article" date="2020" name="Stud. Mycol.">
        <title>101 Dothideomycetes genomes: a test case for predicting lifestyles and emergence of pathogens.</title>
        <authorList>
            <person name="Haridas S."/>
            <person name="Albert R."/>
            <person name="Binder M."/>
            <person name="Bloem J."/>
            <person name="Labutti K."/>
            <person name="Salamov A."/>
            <person name="Andreopoulos B."/>
            <person name="Baker S."/>
            <person name="Barry K."/>
            <person name="Bills G."/>
            <person name="Bluhm B."/>
            <person name="Cannon C."/>
            <person name="Castanera R."/>
            <person name="Culley D."/>
            <person name="Daum C."/>
            <person name="Ezra D."/>
            <person name="Gonzalez J."/>
            <person name="Henrissat B."/>
            <person name="Kuo A."/>
            <person name="Liang C."/>
            <person name="Lipzen A."/>
            <person name="Lutzoni F."/>
            <person name="Magnuson J."/>
            <person name="Mondo S."/>
            <person name="Nolan M."/>
            <person name="Ohm R."/>
            <person name="Pangilinan J."/>
            <person name="Park H.-J."/>
            <person name="Ramirez L."/>
            <person name="Alfaro M."/>
            <person name="Sun H."/>
            <person name="Tritt A."/>
            <person name="Yoshinaga Y."/>
            <person name="Zwiers L.-H."/>
            <person name="Turgeon B."/>
            <person name="Goodwin S."/>
            <person name="Spatafora J."/>
            <person name="Crous P."/>
            <person name="Grigoriev I."/>
        </authorList>
    </citation>
    <scope>NUCLEOTIDE SEQUENCE</scope>
    <source>
        <strain evidence="9">CBS 130266</strain>
    </source>
</reference>
<dbReference type="EMBL" id="MU007067">
    <property type="protein sequence ID" value="KAF2425801.1"/>
    <property type="molecule type" value="Genomic_DNA"/>
</dbReference>
<protein>
    <recommendedName>
        <fullName evidence="6">nicotinamidase</fullName>
        <ecNumber evidence="6">3.5.1.19</ecNumber>
    </recommendedName>
    <alternativeName>
        <fullName evidence="7">Nicotinamide deamidase</fullName>
    </alternativeName>
</protein>
<dbReference type="GO" id="GO:0008936">
    <property type="term" value="F:nicotinamidase activity"/>
    <property type="evidence" value="ECO:0007669"/>
    <property type="project" value="UniProtKB-EC"/>
</dbReference>
<name>A0A9P4NLD0_9PEZI</name>
<evidence type="ECO:0000256" key="1">
    <source>
        <dbReference type="ARBA" id="ARBA00006336"/>
    </source>
</evidence>
<comment type="caution">
    <text evidence="9">The sequence shown here is derived from an EMBL/GenBank/DDBJ whole genome shotgun (WGS) entry which is preliminary data.</text>
</comment>